<dbReference type="AlphaFoldDB" id="A0AA41Q202"/>
<proteinExistence type="predicted"/>
<dbReference type="EMBL" id="JAKFHA010000014">
    <property type="protein sequence ID" value="MCF2530095.1"/>
    <property type="molecule type" value="Genomic_DNA"/>
</dbReference>
<sequence>MTARITAAMWEAKANPGCGDALVDWVYATALPTLEGLPGLGRVEVFRSGEESRVVVISLWTGEPAWLPDPPARLVARPPHAWDFEQIQR</sequence>
<dbReference type="SUPFAM" id="SSF54909">
    <property type="entry name" value="Dimeric alpha+beta barrel"/>
    <property type="match status" value="1"/>
</dbReference>
<reference evidence="1" key="1">
    <citation type="submission" date="2022-01" db="EMBL/GenBank/DDBJ databases">
        <title>Genome-Based Taxonomic Classification of the Phylum Actinobacteria.</title>
        <authorList>
            <person name="Gao Y."/>
        </authorList>
    </citation>
    <scope>NUCLEOTIDE SEQUENCE</scope>
    <source>
        <strain evidence="1">KLBMP 8922</strain>
    </source>
</reference>
<evidence type="ECO:0000313" key="1">
    <source>
        <dbReference type="EMBL" id="MCF2530095.1"/>
    </source>
</evidence>
<organism evidence="1 2">
    <name type="scientific">Yinghuangia soli</name>
    <dbReference type="NCBI Taxonomy" id="2908204"/>
    <lineage>
        <taxon>Bacteria</taxon>
        <taxon>Bacillati</taxon>
        <taxon>Actinomycetota</taxon>
        <taxon>Actinomycetes</taxon>
        <taxon>Kitasatosporales</taxon>
        <taxon>Streptomycetaceae</taxon>
        <taxon>Yinghuangia</taxon>
    </lineage>
</organism>
<gene>
    <name evidence="1" type="ORF">LZ495_23130</name>
</gene>
<accession>A0AA41Q202</accession>
<keyword evidence="2" id="KW-1185">Reference proteome</keyword>
<protein>
    <recommendedName>
        <fullName evidence="3">ABM domain-containing protein</fullName>
    </recommendedName>
</protein>
<evidence type="ECO:0000313" key="2">
    <source>
        <dbReference type="Proteomes" id="UP001165378"/>
    </source>
</evidence>
<dbReference type="InterPro" id="IPR011008">
    <property type="entry name" value="Dimeric_a/b-barrel"/>
</dbReference>
<dbReference type="RefSeq" id="WP_235054765.1">
    <property type="nucleotide sequence ID" value="NZ_JAKFHA010000014.1"/>
</dbReference>
<name>A0AA41Q202_9ACTN</name>
<evidence type="ECO:0008006" key="3">
    <source>
        <dbReference type="Google" id="ProtNLM"/>
    </source>
</evidence>
<comment type="caution">
    <text evidence="1">The sequence shown here is derived from an EMBL/GenBank/DDBJ whole genome shotgun (WGS) entry which is preliminary data.</text>
</comment>
<dbReference type="Proteomes" id="UP001165378">
    <property type="component" value="Unassembled WGS sequence"/>
</dbReference>